<dbReference type="InterPro" id="IPR013087">
    <property type="entry name" value="Znf_C2H2_type"/>
</dbReference>
<keyword evidence="8" id="KW-1185">Reference proteome</keyword>
<dbReference type="Pfam" id="PF00096">
    <property type="entry name" value="zf-C2H2"/>
    <property type="match status" value="2"/>
</dbReference>
<dbReference type="PROSITE" id="PS50157">
    <property type="entry name" value="ZINC_FINGER_C2H2_2"/>
    <property type="match status" value="3"/>
</dbReference>
<protein>
    <recommendedName>
        <fullName evidence="6">C2H2-type domain-containing protein</fullName>
    </recommendedName>
</protein>
<dbReference type="AlphaFoldDB" id="A0AAV8YAJ3"/>
<dbReference type="FunFam" id="3.30.160.60:FF:000446">
    <property type="entry name" value="Zinc finger protein"/>
    <property type="match status" value="1"/>
</dbReference>
<dbReference type="Proteomes" id="UP001162162">
    <property type="component" value="Unassembled WGS sequence"/>
</dbReference>
<sequence>MTTRKACKLCFKESKDFQVIEEIIREILEVLLLKIDFSLNEDYVICEICAECIYTFFEFKSVCLYSEDRMVPFIRTMNGMEVNIVEVAYLKENPGPATTSDSDVAVCRLCLKRDRCVDLNDFSENFADDIVAKCIPEVDIKSTRDPKICLSCQTSLLNYYQFVTECLAKQENIMECDDREAIKSEELDIKTLEEECDDFFELQGEGWNTDNTVSLINSTVILTEDTEIKSFVDISYKQETNQKSVNWDPNQNGNEKKLEYSEGHKLIEDVAVTGYHCYHCPYVTKQKGHLSRHVLIHRKFLEITTYDCSFCSYKAKRKSDVTRHMLIHKGASEITTYDCSFCSYKAKRKYYLTRHMLIHKDISEVTTYDCNHCSYKTKLKSNLTTHMRIHKDASELMTYDCNHCSYKAKQKGNLTTHMLIHKDASEITTYDCSFCFYKAKRKKPFN</sequence>
<dbReference type="InterPro" id="IPR036236">
    <property type="entry name" value="Znf_C2H2_sf"/>
</dbReference>
<dbReference type="Pfam" id="PF13909">
    <property type="entry name" value="zf-H2C2_5"/>
    <property type="match status" value="1"/>
</dbReference>
<dbReference type="SMART" id="SM00868">
    <property type="entry name" value="zf-AD"/>
    <property type="match status" value="2"/>
</dbReference>
<dbReference type="InterPro" id="IPR012934">
    <property type="entry name" value="Znf_AD"/>
</dbReference>
<name>A0AAV8YAJ3_9CUCU</name>
<keyword evidence="2" id="KW-0677">Repeat</keyword>
<dbReference type="EMBL" id="JAPWTK010000135">
    <property type="protein sequence ID" value="KAJ8948521.1"/>
    <property type="molecule type" value="Genomic_DNA"/>
</dbReference>
<evidence type="ECO:0000256" key="5">
    <source>
        <dbReference type="PROSITE-ProRule" id="PRU00042"/>
    </source>
</evidence>
<evidence type="ECO:0000313" key="7">
    <source>
        <dbReference type="EMBL" id="KAJ8948521.1"/>
    </source>
</evidence>
<evidence type="ECO:0000259" key="6">
    <source>
        <dbReference type="PROSITE" id="PS50157"/>
    </source>
</evidence>
<evidence type="ECO:0000313" key="8">
    <source>
        <dbReference type="Proteomes" id="UP001162162"/>
    </source>
</evidence>
<keyword evidence="4" id="KW-0862">Zinc</keyword>
<keyword evidence="1" id="KW-0479">Metal-binding</keyword>
<feature type="domain" description="C2H2-type" evidence="6">
    <location>
        <begin position="368"/>
        <end position="395"/>
    </location>
</feature>
<accession>A0AAV8YAJ3</accession>
<comment type="caution">
    <text evidence="7">The sequence shown here is derived from an EMBL/GenBank/DDBJ whole genome shotgun (WGS) entry which is preliminary data.</text>
</comment>
<dbReference type="GO" id="GO:0008270">
    <property type="term" value="F:zinc ion binding"/>
    <property type="evidence" value="ECO:0007669"/>
    <property type="project" value="UniProtKB-KW"/>
</dbReference>
<dbReference type="GO" id="GO:0005634">
    <property type="term" value="C:nucleus"/>
    <property type="evidence" value="ECO:0007669"/>
    <property type="project" value="InterPro"/>
</dbReference>
<evidence type="ECO:0000256" key="1">
    <source>
        <dbReference type="ARBA" id="ARBA00022723"/>
    </source>
</evidence>
<feature type="domain" description="C2H2-type" evidence="6">
    <location>
        <begin position="399"/>
        <end position="426"/>
    </location>
</feature>
<dbReference type="PANTHER" id="PTHR24379:SF121">
    <property type="entry name" value="C2H2-TYPE DOMAIN-CONTAINING PROTEIN"/>
    <property type="match status" value="1"/>
</dbReference>
<feature type="domain" description="C2H2-type" evidence="6">
    <location>
        <begin position="306"/>
        <end position="333"/>
    </location>
</feature>
<dbReference type="SMART" id="SM00355">
    <property type="entry name" value="ZnF_C2H2"/>
    <property type="match status" value="5"/>
</dbReference>
<gene>
    <name evidence="7" type="ORF">NQ318_000061</name>
</gene>
<evidence type="ECO:0000256" key="4">
    <source>
        <dbReference type="ARBA" id="ARBA00022833"/>
    </source>
</evidence>
<keyword evidence="3 5" id="KW-0863">Zinc-finger</keyword>
<proteinExistence type="predicted"/>
<organism evidence="7 8">
    <name type="scientific">Aromia moschata</name>
    <dbReference type="NCBI Taxonomy" id="1265417"/>
    <lineage>
        <taxon>Eukaryota</taxon>
        <taxon>Metazoa</taxon>
        <taxon>Ecdysozoa</taxon>
        <taxon>Arthropoda</taxon>
        <taxon>Hexapoda</taxon>
        <taxon>Insecta</taxon>
        <taxon>Pterygota</taxon>
        <taxon>Neoptera</taxon>
        <taxon>Endopterygota</taxon>
        <taxon>Coleoptera</taxon>
        <taxon>Polyphaga</taxon>
        <taxon>Cucujiformia</taxon>
        <taxon>Chrysomeloidea</taxon>
        <taxon>Cerambycidae</taxon>
        <taxon>Cerambycinae</taxon>
        <taxon>Callichromatini</taxon>
        <taxon>Aromia</taxon>
    </lineage>
</organism>
<evidence type="ECO:0000256" key="2">
    <source>
        <dbReference type="ARBA" id="ARBA00022737"/>
    </source>
</evidence>
<dbReference type="SUPFAM" id="SSF57667">
    <property type="entry name" value="beta-beta-alpha zinc fingers"/>
    <property type="match status" value="3"/>
</dbReference>
<dbReference type="PANTHER" id="PTHR24379">
    <property type="entry name" value="KRAB AND ZINC FINGER DOMAIN-CONTAINING"/>
    <property type="match status" value="1"/>
</dbReference>
<evidence type="ECO:0000256" key="3">
    <source>
        <dbReference type="ARBA" id="ARBA00022771"/>
    </source>
</evidence>
<dbReference type="Gene3D" id="3.30.160.60">
    <property type="entry name" value="Classic Zinc Finger"/>
    <property type="match status" value="3"/>
</dbReference>
<reference evidence="7" key="1">
    <citation type="journal article" date="2023" name="Insect Mol. Biol.">
        <title>Genome sequencing provides insights into the evolution of gene families encoding plant cell wall-degrading enzymes in longhorned beetles.</title>
        <authorList>
            <person name="Shin N.R."/>
            <person name="Okamura Y."/>
            <person name="Kirsch R."/>
            <person name="Pauchet Y."/>
        </authorList>
    </citation>
    <scope>NUCLEOTIDE SEQUENCE</scope>
    <source>
        <strain evidence="7">AMC_N1</strain>
    </source>
</reference>